<evidence type="ECO:0000313" key="3">
    <source>
        <dbReference type="Proteomes" id="UP001060261"/>
    </source>
</evidence>
<name>A0ABY5YET4_9DEIO</name>
<keyword evidence="1" id="KW-0732">Signal</keyword>
<dbReference type="Gene3D" id="2.60.40.10">
    <property type="entry name" value="Immunoglobulins"/>
    <property type="match status" value="1"/>
</dbReference>
<feature type="signal peptide" evidence="1">
    <location>
        <begin position="1"/>
        <end position="19"/>
    </location>
</feature>
<proteinExistence type="predicted"/>
<protein>
    <recommendedName>
        <fullName evidence="4">Lipoprotein</fullName>
    </recommendedName>
</protein>
<reference evidence="2" key="1">
    <citation type="submission" date="2022-09" db="EMBL/GenBank/DDBJ databases">
        <title>genome sequence of Deinococcus rubellus.</title>
        <authorList>
            <person name="Srinivasan S."/>
        </authorList>
    </citation>
    <scope>NUCLEOTIDE SEQUENCE</scope>
    <source>
        <strain evidence="2">Ant6</strain>
    </source>
</reference>
<dbReference type="Proteomes" id="UP001060261">
    <property type="component" value="Chromosome"/>
</dbReference>
<dbReference type="EMBL" id="CP104213">
    <property type="protein sequence ID" value="UWX63590.1"/>
    <property type="molecule type" value="Genomic_DNA"/>
</dbReference>
<evidence type="ECO:0008006" key="4">
    <source>
        <dbReference type="Google" id="ProtNLM"/>
    </source>
</evidence>
<sequence length="223" mass="22472">MTSLRFPLLALLSAALLSACTTKSVVPAPEQAEVTPILSGQLSGESNTTVSLSGGGQTLAVTSVDASGQFTLTLPTSKQLAGVKTSLTRGLLADLGCTGTLNLGDPSAQGYGFATLIAGNGKDYADASVSKTLTTRTLTGRAYLYADKPTTIRGPLDCSAATGYPTSVQVDVSASEGWNVVALNITGTLTLSGIQVSGTAGNGSLAPGSVWTNTDALRTQLSP</sequence>
<organism evidence="2 3">
    <name type="scientific">Deinococcus rubellus</name>
    <dbReference type="NCBI Taxonomy" id="1889240"/>
    <lineage>
        <taxon>Bacteria</taxon>
        <taxon>Thermotogati</taxon>
        <taxon>Deinococcota</taxon>
        <taxon>Deinococci</taxon>
        <taxon>Deinococcales</taxon>
        <taxon>Deinococcaceae</taxon>
        <taxon>Deinococcus</taxon>
    </lineage>
</organism>
<gene>
    <name evidence="2" type="ORF">N0D28_12705</name>
</gene>
<evidence type="ECO:0000313" key="2">
    <source>
        <dbReference type="EMBL" id="UWX63590.1"/>
    </source>
</evidence>
<evidence type="ECO:0000256" key="1">
    <source>
        <dbReference type="SAM" id="SignalP"/>
    </source>
</evidence>
<feature type="chain" id="PRO_5045465244" description="Lipoprotein" evidence="1">
    <location>
        <begin position="20"/>
        <end position="223"/>
    </location>
</feature>
<accession>A0ABY5YET4</accession>
<keyword evidence="3" id="KW-1185">Reference proteome</keyword>
<dbReference type="PROSITE" id="PS51257">
    <property type="entry name" value="PROKAR_LIPOPROTEIN"/>
    <property type="match status" value="1"/>
</dbReference>
<dbReference type="InterPro" id="IPR013783">
    <property type="entry name" value="Ig-like_fold"/>
</dbReference>
<dbReference type="RefSeq" id="WP_260559875.1">
    <property type="nucleotide sequence ID" value="NZ_BAABEC010000170.1"/>
</dbReference>